<evidence type="ECO:0000256" key="7">
    <source>
        <dbReference type="ARBA" id="ARBA00023180"/>
    </source>
</evidence>
<dbReference type="Pfam" id="PF16178">
    <property type="entry name" value="Anoct_dimer"/>
    <property type="match status" value="1"/>
</dbReference>
<feature type="transmembrane region" description="Helical" evidence="8">
    <location>
        <begin position="922"/>
        <end position="940"/>
    </location>
</feature>
<name>A0A9P0NJT3_APHGO</name>
<comment type="similarity">
    <text evidence="2 8">Belongs to the anoctamin family.</text>
</comment>
<evidence type="ECO:0000256" key="5">
    <source>
        <dbReference type="ARBA" id="ARBA00022989"/>
    </source>
</evidence>
<keyword evidence="7" id="KW-0325">Glycoprotein</keyword>
<feature type="region of interest" description="Disordered" evidence="9">
    <location>
        <begin position="1125"/>
        <end position="1154"/>
    </location>
</feature>
<dbReference type="PANTHER" id="PTHR12308">
    <property type="entry name" value="ANOCTAMIN"/>
    <property type="match status" value="1"/>
</dbReference>
<gene>
    <name evidence="12" type="ORF">APHIGO_LOCUS8735</name>
</gene>
<dbReference type="Pfam" id="PF04547">
    <property type="entry name" value="Anoctamin"/>
    <property type="match status" value="2"/>
</dbReference>
<accession>A0A9P0NJT3</accession>
<feature type="domain" description="Anoctamin transmembrane" evidence="10">
    <location>
        <begin position="582"/>
        <end position="1043"/>
    </location>
</feature>
<evidence type="ECO:0000256" key="8">
    <source>
        <dbReference type="RuleBase" id="RU280814"/>
    </source>
</evidence>
<dbReference type="InterPro" id="IPR032394">
    <property type="entry name" value="Anoct_dimer"/>
</dbReference>
<dbReference type="InterPro" id="IPR049452">
    <property type="entry name" value="Anoctamin_TM"/>
</dbReference>
<feature type="compositionally biased region" description="Pro residues" evidence="9">
    <location>
        <begin position="89"/>
        <end position="108"/>
    </location>
</feature>
<evidence type="ECO:0000313" key="13">
    <source>
        <dbReference type="Proteomes" id="UP001154329"/>
    </source>
</evidence>
<feature type="transmembrane region" description="Helical" evidence="8">
    <location>
        <begin position="848"/>
        <end position="871"/>
    </location>
</feature>
<feature type="region of interest" description="Disordered" evidence="9">
    <location>
        <begin position="1090"/>
        <end position="1110"/>
    </location>
</feature>
<comment type="subcellular location">
    <subcellularLocation>
        <location evidence="1">Cell membrane</location>
        <topology evidence="1">Multi-pass membrane protein</topology>
    </subcellularLocation>
    <subcellularLocation>
        <location evidence="8">Membrane</location>
        <topology evidence="8">Multi-pass membrane protein</topology>
    </subcellularLocation>
</comment>
<reference evidence="12" key="1">
    <citation type="submission" date="2022-02" db="EMBL/GenBank/DDBJ databases">
        <authorList>
            <person name="King R."/>
        </authorList>
    </citation>
    <scope>NUCLEOTIDE SEQUENCE</scope>
</reference>
<feature type="region of interest" description="Disordered" evidence="9">
    <location>
        <begin position="1"/>
        <end position="39"/>
    </location>
</feature>
<feature type="region of interest" description="Disordered" evidence="9">
    <location>
        <begin position="57"/>
        <end position="117"/>
    </location>
</feature>
<proteinExistence type="inferred from homology"/>
<evidence type="ECO:0000313" key="12">
    <source>
        <dbReference type="EMBL" id="CAH1732191.1"/>
    </source>
</evidence>
<feature type="compositionally biased region" description="Polar residues" evidence="9">
    <location>
        <begin position="71"/>
        <end position="82"/>
    </location>
</feature>
<keyword evidence="5 8" id="KW-1133">Transmembrane helix</keyword>
<dbReference type="AlphaFoldDB" id="A0A9P0NJT3"/>
<evidence type="ECO:0000256" key="2">
    <source>
        <dbReference type="ARBA" id="ARBA00009671"/>
    </source>
</evidence>
<keyword evidence="6 8" id="KW-0472">Membrane</keyword>
<dbReference type="Proteomes" id="UP001154329">
    <property type="component" value="Chromosome 3"/>
</dbReference>
<evidence type="ECO:0000256" key="1">
    <source>
        <dbReference type="ARBA" id="ARBA00004651"/>
    </source>
</evidence>
<keyword evidence="13" id="KW-1185">Reference proteome</keyword>
<feature type="region of interest" description="Disordered" evidence="9">
    <location>
        <begin position="1053"/>
        <end position="1072"/>
    </location>
</feature>
<dbReference type="PANTHER" id="PTHR12308:SF84">
    <property type="entry name" value="ANOCTAMIN"/>
    <property type="match status" value="1"/>
</dbReference>
<feature type="transmembrane region" description="Helical" evidence="8">
    <location>
        <begin position="1018"/>
        <end position="1039"/>
    </location>
</feature>
<keyword evidence="3" id="KW-1003">Cell membrane</keyword>
<dbReference type="GO" id="GO:0046983">
    <property type="term" value="F:protein dimerization activity"/>
    <property type="evidence" value="ECO:0007669"/>
    <property type="project" value="InterPro"/>
</dbReference>
<feature type="compositionally biased region" description="Basic residues" evidence="9">
    <location>
        <begin position="500"/>
        <end position="510"/>
    </location>
</feature>
<evidence type="ECO:0000259" key="10">
    <source>
        <dbReference type="Pfam" id="PF04547"/>
    </source>
</evidence>
<evidence type="ECO:0000259" key="11">
    <source>
        <dbReference type="Pfam" id="PF16178"/>
    </source>
</evidence>
<evidence type="ECO:0000256" key="9">
    <source>
        <dbReference type="SAM" id="MobiDB-lite"/>
    </source>
</evidence>
<feature type="domain" description="Anoctamin transmembrane" evidence="10">
    <location>
        <begin position="339"/>
        <end position="457"/>
    </location>
</feature>
<dbReference type="GO" id="GO:0005254">
    <property type="term" value="F:chloride channel activity"/>
    <property type="evidence" value="ECO:0007669"/>
    <property type="project" value="TreeGrafter"/>
</dbReference>
<feature type="transmembrane region" description="Helical" evidence="8">
    <location>
        <begin position="357"/>
        <end position="377"/>
    </location>
</feature>
<dbReference type="EMBL" id="OU899036">
    <property type="protein sequence ID" value="CAH1732191.1"/>
    <property type="molecule type" value="Genomic_DNA"/>
</dbReference>
<dbReference type="GO" id="GO:0005886">
    <property type="term" value="C:plasma membrane"/>
    <property type="evidence" value="ECO:0007669"/>
    <property type="project" value="UniProtKB-SubCell"/>
</dbReference>
<evidence type="ECO:0000256" key="4">
    <source>
        <dbReference type="ARBA" id="ARBA00022692"/>
    </source>
</evidence>
<feature type="domain" description="Anoctamin dimerisation" evidence="11">
    <location>
        <begin position="131"/>
        <end position="328"/>
    </location>
</feature>
<organism evidence="12 13">
    <name type="scientific">Aphis gossypii</name>
    <name type="common">Cotton aphid</name>
    <dbReference type="NCBI Taxonomy" id="80765"/>
    <lineage>
        <taxon>Eukaryota</taxon>
        <taxon>Metazoa</taxon>
        <taxon>Ecdysozoa</taxon>
        <taxon>Arthropoda</taxon>
        <taxon>Hexapoda</taxon>
        <taxon>Insecta</taxon>
        <taxon>Pterygota</taxon>
        <taxon>Neoptera</taxon>
        <taxon>Paraneoptera</taxon>
        <taxon>Hemiptera</taxon>
        <taxon>Sternorrhyncha</taxon>
        <taxon>Aphidomorpha</taxon>
        <taxon>Aphidoidea</taxon>
        <taxon>Aphididae</taxon>
        <taxon>Aphidini</taxon>
        <taxon>Aphis</taxon>
        <taxon>Aphis</taxon>
    </lineage>
</organism>
<feature type="transmembrane region" description="Helical" evidence="8">
    <location>
        <begin position="559"/>
        <end position="582"/>
    </location>
</feature>
<comment type="caution">
    <text evidence="8">Lacks conserved residue(s) required for the propagation of feature annotation.</text>
</comment>
<evidence type="ECO:0000256" key="3">
    <source>
        <dbReference type="ARBA" id="ARBA00022475"/>
    </source>
</evidence>
<keyword evidence="4 8" id="KW-0812">Transmembrane</keyword>
<feature type="region of interest" description="Disordered" evidence="9">
    <location>
        <begin position="488"/>
        <end position="536"/>
    </location>
</feature>
<reference evidence="12" key="2">
    <citation type="submission" date="2022-10" db="EMBL/GenBank/DDBJ databases">
        <authorList>
            <consortium name="ENA_rothamsted_submissions"/>
            <consortium name="culmorum"/>
            <person name="King R."/>
        </authorList>
    </citation>
    <scope>NUCLEOTIDE SEQUENCE</scope>
</reference>
<dbReference type="InterPro" id="IPR007632">
    <property type="entry name" value="Anoctamin"/>
</dbReference>
<protein>
    <recommendedName>
        <fullName evidence="8">Anoctamin</fullName>
    </recommendedName>
</protein>
<evidence type="ECO:0000256" key="6">
    <source>
        <dbReference type="ARBA" id="ARBA00023136"/>
    </source>
</evidence>
<feature type="compositionally biased region" description="Basic and acidic residues" evidence="9">
    <location>
        <begin position="1091"/>
        <end position="1100"/>
    </location>
</feature>
<sequence>MVPPDDDESCSPRTAHDHLQRRRSPPTLPLPESRDLSFEQQLRRAALRLGARVIGRLRTNDGDPSPPTAVIGTTTANENRTATDIDLPIPSPPPPPPPPAPPLPPSLPPSEQIEHRDSSIKMHVERRTLNTVDFVLAYKRQQKVAENDSNLNDETERRKFYHELQAHGILVNVDDDPTCSLDAGRTCFALLQLSQQLLKCNCRCHTTSTSSNSSKSKDKQTVFNSKDVNCQQYPNDNGNHEKHNEILTSAQRAQIVWHILLRIGSKNNQQDSNVMSLEQLLETDIISAAYPIHDGSIKLEKGEDLNDVNDRRVLYEKWARPGLIIPRQWKSDENISALIRKYYGIPVAVYFCWLRYYTIWLVGPAIAGLVWFLYGLITTRSDVPTHDICNPKSQVADWILCPTRRCNVSFCGFTRVLDTCGLYRWTSAATFDRPGAVVFAVFMSFWATAFQQLWATYARQTDDDERRDGDTRTAFECCAECSWSAGEKVGPPVRQSPRSHGPRRRHRRRRRDDSRPPSFAVHPTAAAAVTRPKANHGRSPALFSVDVVRRWWTAKLSDALRAMAFFATLATVAAVPILIVVYRGRVIGWLLLAVFHQDDGGGGGRPPGHNDDGTAAASDRRRQHSFFLLNYANVGELSSWKAVVAATCATFVQLTAIVTVHRGYSGVAEWLTKYSYRSAYNPRYQSRYTVYMSCFDSANYYSSLIYIAFFKGRFVTGNRQHVDNPSRFTHFWPISIFRSVIHHIREDVCDPAAAGTGCVPELCTQLAIIMVGKQLIDNAIELTTPLALNVWRRWRAKESRRRNKLNGQLPDTIVETLRHPKQWQLDYQLEDTGSLGLYQEYSEMVIQYGFVVMFTTAFPLAPLCALLNNVLEQRLDAYKMVAAQRRPVPSYFCTNKNYINNVVRGHMTCCDNCNNLCTWTQVLKIMSVISVLYNAFMIAFTSDLLPRYVYSQISTGTSSSLDGYVAWSLSSKRNVTEYYYGNLENIDGPETCRYRGYGADADSEHNDYRKWQVLAARLAFVVIFEHCVIASIAALVYFIRKTFSKYNIHTKSNVKSPSDDKLAADTSAVNGSSTGSAAVVYAADDSLTTTAHDKSKEGRPRAFNGNPMTVPSTMVVVDMENDDLDKYTNHKVSPPSRRRRPEETLQDSLRFVTN</sequence>